<sequence>MSIYYFHGVCRARRFTSTSGGDFSKALRSAAVSRVLLAFTRTNSLITDSAWRLLYTQVEDDEAEKDKPRPREIVSRDLTCPHCTNGAALVFRETAELQEHIRRRHTATSETMLRCPHCPRVLLPVFRGTTELEDHILRRHPGAETTTSNV</sequence>
<proteinExistence type="predicted"/>
<accession>A0A4Y7Q2H1</accession>
<dbReference type="VEuPathDB" id="FungiDB:BD410DRAFT_281432"/>
<evidence type="ECO:0000313" key="3">
    <source>
        <dbReference type="Proteomes" id="UP000294933"/>
    </source>
</evidence>
<evidence type="ECO:0000313" key="2">
    <source>
        <dbReference type="EMBL" id="TDL21847.1"/>
    </source>
</evidence>
<dbReference type="EMBL" id="ML170178">
    <property type="protein sequence ID" value="TDL21847.1"/>
    <property type="molecule type" value="Genomic_DNA"/>
</dbReference>
<feature type="domain" description="C2H2-type" evidence="1">
    <location>
        <begin position="78"/>
        <end position="105"/>
    </location>
</feature>
<evidence type="ECO:0000259" key="1">
    <source>
        <dbReference type="SMART" id="SM00355"/>
    </source>
</evidence>
<dbReference type="AlphaFoldDB" id="A0A4Y7Q2H1"/>
<reference evidence="2 3" key="1">
    <citation type="submission" date="2018-06" db="EMBL/GenBank/DDBJ databases">
        <title>A transcriptomic atlas of mushroom development highlights an independent origin of complex multicellularity.</title>
        <authorList>
            <consortium name="DOE Joint Genome Institute"/>
            <person name="Krizsan K."/>
            <person name="Almasi E."/>
            <person name="Merenyi Z."/>
            <person name="Sahu N."/>
            <person name="Viragh M."/>
            <person name="Koszo T."/>
            <person name="Mondo S."/>
            <person name="Kiss B."/>
            <person name="Balint B."/>
            <person name="Kues U."/>
            <person name="Barry K."/>
            <person name="Hegedus J.C."/>
            <person name="Henrissat B."/>
            <person name="Johnson J."/>
            <person name="Lipzen A."/>
            <person name="Ohm R."/>
            <person name="Nagy I."/>
            <person name="Pangilinan J."/>
            <person name="Yan J."/>
            <person name="Xiong Y."/>
            <person name="Grigoriev I.V."/>
            <person name="Hibbett D.S."/>
            <person name="Nagy L.G."/>
        </authorList>
    </citation>
    <scope>NUCLEOTIDE SEQUENCE [LARGE SCALE GENOMIC DNA]</scope>
    <source>
        <strain evidence="2 3">SZMC22713</strain>
    </source>
</reference>
<dbReference type="InterPro" id="IPR013087">
    <property type="entry name" value="Znf_C2H2_type"/>
</dbReference>
<gene>
    <name evidence="2" type="ORF">BD410DRAFT_281432</name>
</gene>
<keyword evidence="3" id="KW-1185">Reference proteome</keyword>
<dbReference type="SMART" id="SM00355">
    <property type="entry name" value="ZnF_C2H2"/>
    <property type="match status" value="2"/>
</dbReference>
<dbReference type="Gene3D" id="3.30.160.60">
    <property type="entry name" value="Classic Zinc Finger"/>
    <property type="match status" value="1"/>
</dbReference>
<name>A0A4Y7Q2H1_9AGAM</name>
<feature type="domain" description="C2H2-type" evidence="1">
    <location>
        <begin position="113"/>
        <end position="140"/>
    </location>
</feature>
<protein>
    <recommendedName>
        <fullName evidence="1">C2H2-type domain-containing protein</fullName>
    </recommendedName>
</protein>
<dbReference type="Proteomes" id="UP000294933">
    <property type="component" value="Unassembled WGS sequence"/>
</dbReference>
<organism evidence="2 3">
    <name type="scientific">Rickenella mellea</name>
    <dbReference type="NCBI Taxonomy" id="50990"/>
    <lineage>
        <taxon>Eukaryota</taxon>
        <taxon>Fungi</taxon>
        <taxon>Dikarya</taxon>
        <taxon>Basidiomycota</taxon>
        <taxon>Agaricomycotina</taxon>
        <taxon>Agaricomycetes</taxon>
        <taxon>Hymenochaetales</taxon>
        <taxon>Rickenellaceae</taxon>
        <taxon>Rickenella</taxon>
    </lineage>
</organism>